<dbReference type="InterPro" id="IPR017459">
    <property type="entry name" value="Glycosyl_Trfase_fam3_N_dom"/>
</dbReference>
<feature type="binding site" evidence="5">
    <location>
        <position position="225"/>
    </location>
    <ligand>
        <name>Mg(2+)</name>
        <dbReference type="ChEBI" id="CHEBI:18420"/>
        <label>2</label>
    </ligand>
</feature>
<comment type="pathway">
    <text evidence="5">Amino-acid biosynthesis; L-tryptophan biosynthesis; L-tryptophan from chorismate: step 2/5.</text>
</comment>
<dbReference type="EMBL" id="JAGGKC010000020">
    <property type="protein sequence ID" value="MBP1919861.1"/>
    <property type="molecule type" value="Genomic_DNA"/>
</dbReference>
<gene>
    <name evidence="5" type="primary">trpD</name>
    <name evidence="8" type="ORF">J2Z34_002357</name>
</gene>
<keyword evidence="4 5" id="KW-0057">Aromatic amino acid biosynthesis</keyword>
<dbReference type="PANTHER" id="PTHR43285:SF2">
    <property type="entry name" value="ANTHRANILATE PHOSPHORIBOSYLTRANSFERASE"/>
    <property type="match status" value="1"/>
</dbReference>
<evidence type="ECO:0000256" key="4">
    <source>
        <dbReference type="ARBA" id="ARBA00023141"/>
    </source>
</evidence>
<evidence type="ECO:0000259" key="7">
    <source>
        <dbReference type="Pfam" id="PF02885"/>
    </source>
</evidence>
<dbReference type="InterPro" id="IPR000312">
    <property type="entry name" value="Glycosyl_Trfase_fam3"/>
</dbReference>
<comment type="subunit">
    <text evidence="5">Homodimer.</text>
</comment>
<keyword evidence="1 5" id="KW-0328">Glycosyltransferase</keyword>
<evidence type="ECO:0000259" key="6">
    <source>
        <dbReference type="Pfam" id="PF00591"/>
    </source>
</evidence>
<comment type="function">
    <text evidence="5">Catalyzes the transfer of the phosphoribosyl group of 5-phosphorylribose-1-pyrophosphate (PRPP) to anthranilate to yield N-(5'-phosphoribosyl)-anthranilate (PRA).</text>
</comment>
<feature type="binding site" evidence="5">
    <location>
        <position position="224"/>
    </location>
    <ligand>
        <name>Mg(2+)</name>
        <dbReference type="ChEBI" id="CHEBI:18420"/>
        <label>2</label>
    </ligand>
</feature>
<dbReference type="Gene3D" id="1.20.970.10">
    <property type="entry name" value="Transferase, Pyrimidine Nucleoside Phosphorylase, Chain C"/>
    <property type="match status" value="1"/>
</dbReference>
<dbReference type="Gene3D" id="3.40.1030.10">
    <property type="entry name" value="Nucleoside phosphorylase/phosphoribosyltransferase catalytic domain"/>
    <property type="match status" value="1"/>
</dbReference>
<feature type="binding site" evidence="5">
    <location>
        <position position="165"/>
    </location>
    <ligand>
        <name>anthranilate</name>
        <dbReference type="ChEBI" id="CHEBI:16567"/>
        <label>2</label>
    </ligand>
</feature>
<dbReference type="Pfam" id="PF02885">
    <property type="entry name" value="Glycos_trans_3N"/>
    <property type="match status" value="1"/>
</dbReference>
<feature type="binding site" evidence="5">
    <location>
        <position position="225"/>
    </location>
    <ligand>
        <name>Mg(2+)</name>
        <dbReference type="ChEBI" id="CHEBI:18420"/>
        <label>1</label>
    </ligand>
</feature>
<dbReference type="NCBIfam" id="TIGR01245">
    <property type="entry name" value="trpD"/>
    <property type="match status" value="1"/>
</dbReference>
<feature type="binding site" evidence="5">
    <location>
        <position position="79"/>
    </location>
    <ligand>
        <name>anthranilate</name>
        <dbReference type="ChEBI" id="CHEBI:16567"/>
        <label>1</label>
    </ligand>
</feature>
<protein>
    <recommendedName>
        <fullName evidence="5">Anthranilate phosphoribosyltransferase</fullName>
        <ecNumber evidence="5">2.4.2.18</ecNumber>
    </recommendedName>
</protein>
<comment type="catalytic activity">
    <reaction evidence="5">
        <text>N-(5-phospho-beta-D-ribosyl)anthranilate + diphosphate = 5-phospho-alpha-D-ribose 1-diphosphate + anthranilate</text>
        <dbReference type="Rhea" id="RHEA:11768"/>
        <dbReference type="ChEBI" id="CHEBI:16567"/>
        <dbReference type="ChEBI" id="CHEBI:18277"/>
        <dbReference type="ChEBI" id="CHEBI:33019"/>
        <dbReference type="ChEBI" id="CHEBI:58017"/>
        <dbReference type="EC" id="2.4.2.18"/>
    </reaction>
</comment>
<dbReference type="InterPro" id="IPR035902">
    <property type="entry name" value="Nuc_phospho_transferase"/>
</dbReference>
<feature type="binding site" evidence="5">
    <location>
        <begin position="89"/>
        <end position="92"/>
    </location>
    <ligand>
        <name>5-phospho-alpha-D-ribose 1-diphosphate</name>
        <dbReference type="ChEBI" id="CHEBI:58017"/>
    </ligand>
</feature>
<dbReference type="Pfam" id="PF00591">
    <property type="entry name" value="Glycos_transf_3"/>
    <property type="match status" value="1"/>
</dbReference>
<reference evidence="8 9" key="1">
    <citation type="submission" date="2021-03" db="EMBL/GenBank/DDBJ databases">
        <title>Genomic Encyclopedia of Type Strains, Phase IV (KMG-IV): sequencing the most valuable type-strain genomes for metagenomic binning, comparative biology and taxonomic classification.</title>
        <authorList>
            <person name="Goeker M."/>
        </authorList>
    </citation>
    <scope>NUCLEOTIDE SEQUENCE [LARGE SCALE GENOMIC DNA]</scope>
    <source>
        <strain evidence="8 9">DSM 6139</strain>
    </source>
</reference>
<feature type="domain" description="Glycosyl transferase family 3" evidence="6">
    <location>
        <begin position="74"/>
        <end position="323"/>
    </location>
</feature>
<keyword evidence="5" id="KW-0460">Magnesium</keyword>
<keyword evidence="2 5" id="KW-0808">Transferase</keyword>
<dbReference type="GO" id="GO:0016757">
    <property type="term" value="F:glycosyltransferase activity"/>
    <property type="evidence" value="ECO:0007669"/>
    <property type="project" value="UniProtKB-KW"/>
</dbReference>
<dbReference type="InterPro" id="IPR036320">
    <property type="entry name" value="Glycosyl_Trfase_fam3_N_dom_sf"/>
</dbReference>
<dbReference type="RefSeq" id="WP_209460044.1">
    <property type="nucleotide sequence ID" value="NZ_JAGGKC010000020.1"/>
</dbReference>
<comment type="caution">
    <text evidence="5">Lacks conserved residue(s) required for the propagation of feature annotation.</text>
</comment>
<keyword evidence="5" id="KW-0028">Amino-acid biosynthesis</keyword>
<feature type="binding site" evidence="5">
    <location>
        <begin position="82"/>
        <end position="83"/>
    </location>
    <ligand>
        <name>5-phospho-alpha-D-ribose 1-diphosphate</name>
        <dbReference type="ChEBI" id="CHEBI:58017"/>
    </ligand>
</feature>
<accession>A0ABS4G5M8</accession>
<feature type="binding site" evidence="5">
    <location>
        <begin position="107"/>
        <end position="115"/>
    </location>
    <ligand>
        <name>5-phospho-alpha-D-ribose 1-diphosphate</name>
        <dbReference type="ChEBI" id="CHEBI:58017"/>
    </ligand>
</feature>
<dbReference type="SUPFAM" id="SSF52418">
    <property type="entry name" value="Nucleoside phosphorylase/phosphoribosyltransferase catalytic domain"/>
    <property type="match status" value="1"/>
</dbReference>
<evidence type="ECO:0000256" key="1">
    <source>
        <dbReference type="ARBA" id="ARBA00022676"/>
    </source>
</evidence>
<name>A0ABS4G5M8_9CLOT</name>
<keyword evidence="9" id="KW-1185">Reference proteome</keyword>
<evidence type="ECO:0000256" key="3">
    <source>
        <dbReference type="ARBA" id="ARBA00022822"/>
    </source>
</evidence>
<sequence length="339" mass="35781">MIKEAIGMLMDGKDLDDEMARSAMEEIMDGVATPSQIGSFLTAIRLKGESVEEITSFAEVMREKALKVRSELAAMDIVGTGGDLAGTFNISTTTAFVVAAAGVRVAKHGNRGVSSKSGAADVLECLGVNIATSCERAAEILDEHGICFMFAPSYHSSMKHAAPVRRELGIRTVFNILGPLANPAGAKLQLMGVYHEDLVEPLARVLSNLGVERGMVICGGDGLDEATLTTTTKFCEIRDGVLTTGTIDPRELGFKLCMPEDLVGGHPEENAVITERILSGLERGPKRDVVLLNAALCLYIAGTADTVREGILMAAETIDSGAAIEKLKSLIAASQVTSA</sequence>
<dbReference type="InterPro" id="IPR005940">
    <property type="entry name" value="Anthranilate_Pribosyl_Tfrase"/>
</dbReference>
<proteinExistence type="inferred from homology"/>
<feature type="binding site" evidence="5">
    <location>
        <position position="119"/>
    </location>
    <ligand>
        <name>5-phospho-alpha-D-ribose 1-diphosphate</name>
        <dbReference type="ChEBI" id="CHEBI:58017"/>
    </ligand>
</feature>
<evidence type="ECO:0000313" key="8">
    <source>
        <dbReference type="EMBL" id="MBP1919861.1"/>
    </source>
</evidence>
<feature type="domain" description="Glycosyl transferase family 3 N-terminal" evidence="7">
    <location>
        <begin position="3"/>
        <end position="65"/>
    </location>
</feature>
<evidence type="ECO:0000256" key="2">
    <source>
        <dbReference type="ARBA" id="ARBA00022679"/>
    </source>
</evidence>
<dbReference type="PANTHER" id="PTHR43285">
    <property type="entry name" value="ANTHRANILATE PHOSPHORIBOSYLTRANSFERASE"/>
    <property type="match status" value="1"/>
</dbReference>
<organism evidence="8 9">
    <name type="scientific">Youngiibacter multivorans</name>
    <dbReference type="NCBI Taxonomy" id="937251"/>
    <lineage>
        <taxon>Bacteria</taxon>
        <taxon>Bacillati</taxon>
        <taxon>Bacillota</taxon>
        <taxon>Clostridia</taxon>
        <taxon>Eubacteriales</taxon>
        <taxon>Clostridiaceae</taxon>
        <taxon>Youngiibacter</taxon>
    </lineage>
</organism>
<dbReference type="HAMAP" id="MF_00211">
    <property type="entry name" value="TrpD"/>
    <property type="match status" value="1"/>
</dbReference>
<keyword evidence="5" id="KW-0479">Metal-binding</keyword>
<dbReference type="EC" id="2.4.2.18" evidence="5"/>
<evidence type="ECO:0000256" key="5">
    <source>
        <dbReference type="HAMAP-Rule" id="MF_00211"/>
    </source>
</evidence>
<dbReference type="Proteomes" id="UP001519271">
    <property type="component" value="Unassembled WGS sequence"/>
</dbReference>
<comment type="cofactor">
    <cofactor evidence="5">
        <name>Mg(2+)</name>
        <dbReference type="ChEBI" id="CHEBI:18420"/>
    </cofactor>
    <text evidence="5">Binds 2 magnesium ions per monomer.</text>
</comment>
<evidence type="ECO:0000313" key="9">
    <source>
        <dbReference type="Proteomes" id="UP001519271"/>
    </source>
</evidence>
<comment type="similarity">
    <text evidence="5">Belongs to the anthranilate phosphoribosyltransferase family.</text>
</comment>
<feature type="binding site" evidence="5">
    <location>
        <position position="110"/>
    </location>
    <ligand>
        <name>anthranilate</name>
        <dbReference type="ChEBI" id="CHEBI:16567"/>
        <label>1</label>
    </ligand>
</feature>
<feature type="binding site" evidence="5">
    <location>
        <position position="91"/>
    </location>
    <ligand>
        <name>Mg(2+)</name>
        <dbReference type="ChEBI" id="CHEBI:18420"/>
        <label>1</label>
    </ligand>
</feature>
<dbReference type="SUPFAM" id="SSF47648">
    <property type="entry name" value="Nucleoside phosphorylase/phosphoribosyltransferase N-terminal domain"/>
    <property type="match status" value="1"/>
</dbReference>
<feature type="binding site" evidence="5">
    <location>
        <position position="87"/>
    </location>
    <ligand>
        <name>5-phospho-alpha-D-ribose 1-diphosphate</name>
        <dbReference type="ChEBI" id="CHEBI:58017"/>
    </ligand>
</feature>
<keyword evidence="3 5" id="KW-0822">Tryptophan biosynthesis</keyword>
<comment type="caution">
    <text evidence="8">The sequence shown here is derived from an EMBL/GenBank/DDBJ whole genome shotgun (WGS) entry which is preliminary data.</text>
</comment>
<feature type="binding site" evidence="5">
    <location>
        <position position="79"/>
    </location>
    <ligand>
        <name>5-phospho-alpha-D-ribose 1-diphosphate</name>
        <dbReference type="ChEBI" id="CHEBI:58017"/>
    </ligand>
</feature>